<dbReference type="HOGENOM" id="CLU_3321923_0_0_6"/>
<protein>
    <submittedName>
        <fullName evidence="2">Uncharacterized protein</fullName>
    </submittedName>
</protein>
<dbReference type="AlphaFoldDB" id="F3GB15"/>
<feature type="signal peptide" evidence="1">
    <location>
        <begin position="1"/>
        <end position="25"/>
    </location>
</feature>
<organism evidence="2 3">
    <name type="scientific">Pseudomonas syringae pv. pisi str. 1704B</name>
    <dbReference type="NCBI Taxonomy" id="629263"/>
    <lineage>
        <taxon>Bacteria</taxon>
        <taxon>Pseudomonadati</taxon>
        <taxon>Pseudomonadota</taxon>
        <taxon>Gammaproteobacteria</taxon>
        <taxon>Pseudomonadales</taxon>
        <taxon>Pseudomonadaceae</taxon>
        <taxon>Pseudomonas</taxon>
        <taxon>Pseudomonas syringae</taxon>
    </lineage>
</organism>
<dbReference type="EMBL" id="AEAI01000912">
    <property type="protein sequence ID" value="EGH44265.1"/>
    <property type="molecule type" value="Genomic_DNA"/>
</dbReference>
<keyword evidence="3" id="KW-1185">Reference proteome</keyword>
<dbReference type="Proteomes" id="UP000004986">
    <property type="component" value="Unassembled WGS sequence"/>
</dbReference>
<evidence type="ECO:0000313" key="2">
    <source>
        <dbReference type="EMBL" id="EGH44265.1"/>
    </source>
</evidence>
<proteinExistence type="predicted"/>
<comment type="caution">
    <text evidence="2">The sequence shown here is derived from an EMBL/GenBank/DDBJ whole genome shotgun (WGS) entry which is preliminary data.</text>
</comment>
<sequence>MRIFNLLTFAAVFSTSIVFTAPVNAAVSPVSEQSCHFMP</sequence>
<feature type="chain" id="PRO_5003293717" evidence="1">
    <location>
        <begin position="26"/>
        <end position="39"/>
    </location>
</feature>
<accession>F3GB15</accession>
<reference evidence="2 3" key="1">
    <citation type="journal article" date="2011" name="PLoS Pathog.">
        <title>Dynamic evolution of pathogenicity revealed by sequencing and comparative genomics of 19 Pseudomonas syringae isolates.</title>
        <authorList>
            <person name="Baltrus D.A."/>
            <person name="Nishimura M.T."/>
            <person name="Romanchuk A."/>
            <person name="Chang J.H."/>
            <person name="Mukhtar M.S."/>
            <person name="Cherkis K."/>
            <person name="Roach J."/>
            <person name="Grant S.R."/>
            <person name="Jones C.D."/>
            <person name="Dangl J.L."/>
        </authorList>
    </citation>
    <scope>NUCLEOTIDE SEQUENCE [LARGE SCALE GENOMIC DNA]</scope>
    <source>
        <strain evidence="2 3">1704B</strain>
    </source>
</reference>
<evidence type="ECO:0000256" key="1">
    <source>
        <dbReference type="SAM" id="SignalP"/>
    </source>
</evidence>
<keyword evidence="1" id="KW-0732">Signal</keyword>
<gene>
    <name evidence="2" type="ORF">PSYPI_18481</name>
</gene>
<evidence type="ECO:0000313" key="3">
    <source>
        <dbReference type="Proteomes" id="UP000004986"/>
    </source>
</evidence>
<name>F3GB15_PSESJ</name>
<feature type="non-terminal residue" evidence="2">
    <location>
        <position position="39"/>
    </location>
</feature>